<evidence type="ECO:0000313" key="12">
    <source>
        <dbReference type="EMBL" id="PRQ25531.1"/>
    </source>
</evidence>
<evidence type="ECO:0000256" key="9">
    <source>
        <dbReference type="SAM" id="MobiDB-lite"/>
    </source>
</evidence>
<evidence type="ECO:0000256" key="2">
    <source>
        <dbReference type="ARBA" id="ARBA00004613"/>
    </source>
</evidence>
<proteinExistence type="inferred from homology"/>
<evidence type="ECO:0000256" key="7">
    <source>
        <dbReference type="ARBA" id="ARBA00034457"/>
    </source>
</evidence>
<comment type="similarity">
    <text evidence="8">Belongs to the plant egg cell-secreted peptide family.</text>
</comment>
<keyword evidence="6" id="KW-0968">Cytoplasmic vesicle</keyword>
<sequence>MAYTSKLFLLTALLVLTMSFVVSTSRSSNYPTGRKSNLAARLNLDEESSTCWESLFQLQACSKEVVLFFLNGETYLGDGCCKAIRTIEHQCWPALLGSLGLTTEETDILKGYCDEADQIQSPPTSPSPPSVHQPTGKLVPDLDKLIP</sequence>
<evidence type="ECO:0000256" key="4">
    <source>
        <dbReference type="ARBA" id="ARBA00022729"/>
    </source>
</evidence>
<feature type="signal peptide" evidence="10">
    <location>
        <begin position="1"/>
        <end position="24"/>
    </location>
</feature>
<evidence type="ECO:0000256" key="10">
    <source>
        <dbReference type="SAM" id="SignalP"/>
    </source>
</evidence>
<dbReference type="GO" id="GO:0031410">
    <property type="term" value="C:cytoplasmic vesicle"/>
    <property type="evidence" value="ECO:0007669"/>
    <property type="project" value="UniProtKB-SubCell"/>
</dbReference>
<accession>A0A2P6PUC2</accession>
<evidence type="ECO:0000256" key="8">
    <source>
        <dbReference type="ARBA" id="ARBA00034484"/>
    </source>
</evidence>
<feature type="domain" description="Prolamin-like" evidence="11">
    <location>
        <begin position="50"/>
        <end position="114"/>
    </location>
</feature>
<keyword evidence="13" id="KW-1185">Reference proteome</keyword>
<evidence type="ECO:0000256" key="5">
    <source>
        <dbReference type="ARBA" id="ARBA00023279"/>
    </source>
</evidence>
<protein>
    <submittedName>
        <fullName evidence="12">Putative Prolamin-like domain-containing protein</fullName>
    </submittedName>
</protein>
<comment type="subcellular location">
    <subcellularLocation>
        <location evidence="1">Cytoplasmic vesicle</location>
    </subcellularLocation>
    <subcellularLocation>
        <location evidence="2">Secreted</location>
    </subcellularLocation>
</comment>
<dbReference type="GO" id="GO:0080155">
    <property type="term" value="P:regulation of double fertilization forming a zygote and endosperm"/>
    <property type="evidence" value="ECO:0007669"/>
    <property type="project" value="UniProtKB-ARBA"/>
</dbReference>
<dbReference type="InterPro" id="IPR044711">
    <property type="entry name" value="EC11-15"/>
</dbReference>
<dbReference type="Pfam" id="PF05617">
    <property type="entry name" value="Prolamin_like"/>
    <property type="match status" value="1"/>
</dbReference>
<keyword evidence="3" id="KW-0964">Secreted</keyword>
<organism evidence="12 13">
    <name type="scientific">Rosa chinensis</name>
    <name type="common">China rose</name>
    <dbReference type="NCBI Taxonomy" id="74649"/>
    <lineage>
        <taxon>Eukaryota</taxon>
        <taxon>Viridiplantae</taxon>
        <taxon>Streptophyta</taxon>
        <taxon>Embryophyta</taxon>
        <taxon>Tracheophyta</taxon>
        <taxon>Spermatophyta</taxon>
        <taxon>Magnoliopsida</taxon>
        <taxon>eudicotyledons</taxon>
        <taxon>Gunneridae</taxon>
        <taxon>Pentapetalae</taxon>
        <taxon>rosids</taxon>
        <taxon>fabids</taxon>
        <taxon>Rosales</taxon>
        <taxon>Rosaceae</taxon>
        <taxon>Rosoideae</taxon>
        <taxon>Rosoideae incertae sedis</taxon>
        <taxon>Rosa</taxon>
    </lineage>
</organism>
<feature type="chain" id="PRO_5015165529" evidence="10">
    <location>
        <begin position="25"/>
        <end position="147"/>
    </location>
</feature>
<dbReference type="OMA" id="DCCGAIR"/>
<comment type="caution">
    <text evidence="12">The sequence shown here is derived from an EMBL/GenBank/DDBJ whole genome shotgun (WGS) entry which is preliminary data.</text>
</comment>
<dbReference type="GO" id="GO:2000008">
    <property type="term" value="P:regulation of protein localization to cell surface"/>
    <property type="evidence" value="ECO:0007669"/>
    <property type="project" value="UniProtKB-ARBA"/>
</dbReference>
<evidence type="ECO:0000259" key="11">
    <source>
        <dbReference type="Pfam" id="PF05617"/>
    </source>
</evidence>
<name>A0A2P6PUC2_ROSCH</name>
<feature type="region of interest" description="Disordered" evidence="9">
    <location>
        <begin position="117"/>
        <end position="147"/>
    </location>
</feature>
<reference evidence="12 13" key="1">
    <citation type="journal article" date="2018" name="Nat. Genet.">
        <title>The Rosa genome provides new insights in the design of modern roses.</title>
        <authorList>
            <person name="Bendahmane M."/>
        </authorList>
    </citation>
    <scope>NUCLEOTIDE SEQUENCE [LARGE SCALE GENOMIC DNA]</scope>
    <source>
        <strain evidence="13">cv. Old Blush</strain>
    </source>
</reference>
<dbReference type="AlphaFoldDB" id="A0A2P6PUC2"/>
<dbReference type="EMBL" id="PDCK01000044">
    <property type="protein sequence ID" value="PRQ25531.1"/>
    <property type="molecule type" value="Genomic_DNA"/>
</dbReference>
<dbReference type="PANTHER" id="PTHR35293:SF1">
    <property type="entry name" value="EGG CELL-SECRETED PROTEIN 1.5"/>
    <property type="match status" value="1"/>
</dbReference>
<evidence type="ECO:0000256" key="1">
    <source>
        <dbReference type="ARBA" id="ARBA00004541"/>
    </source>
</evidence>
<comment type="function">
    <text evidence="7">Involved in the regulation of gamete interactions during the double fertilization and to prevent multiple-pollen tube attraction; mediates the redistribution of the gamete fusogen HAP2/GCS1 to the cell surface after secretion upon sperm arrival.</text>
</comment>
<dbReference type="Proteomes" id="UP000238479">
    <property type="component" value="Chromosome 6"/>
</dbReference>
<dbReference type="PANTHER" id="PTHR35293">
    <property type="entry name" value="EGG CELL-SECRETED PROTEIN 1.5"/>
    <property type="match status" value="1"/>
</dbReference>
<dbReference type="GO" id="GO:0005576">
    <property type="term" value="C:extracellular region"/>
    <property type="evidence" value="ECO:0007669"/>
    <property type="project" value="UniProtKB-SubCell"/>
</dbReference>
<evidence type="ECO:0000256" key="6">
    <source>
        <dbReference type="ARBA" id="ARBA00023329"/>
    </source>
</evidence>
<dbReference type="GO" id="GO:0009567">
    <property type="term" value="P:double fertilization forming a zygote and endosperm"/>
    <property type="evidence" value="ECO:0007669"/>
    <property type="project" value="InterPro"/>
</dbReference>
<gene>
    <name evidence="12" type="ORF">RchiOBHm_Chr6g0284691</name>
</gene>
<dbReference type="STRING" id="74649.A0A2P6PUC2"/>
<evidence type="ECO:0000313" key="13">
    <source>
        <dbReference type="Proteomes" id="UP000238479"/>
    </source>
</evidence>
<evidence type="ECO:0000256" key="3">
    <source>
        <dbReference type="ARBA" id="ARBA00022525"/>
    </source>
</evidence>
<keyword evidence="4 10" id="KW-0732">Signal</keyword>
<keyword evidence="5" id="KW-0278">Fertilization</keyword>
<dbReference type="Gramene" id="PRQ25531">
    <property type="protein sequence ID" value="PRQ25531"/>
    <property type="gene ID" value="RchiOBHm_Chr6g0284691"/>
</dbReference>
<dbReference type="InterPro" id="IPR008502">
    <property type="entry name" value="Prolamin-like"/>
</dbReference>
<dbReference type="OrthoDB" id="776947at2759"/>